<dbReference type="Proteomes" id="UP000032024">
    <property type="component" value="Chromosome"/>
</dbReference>
<proteinExistence type="predicted"/>
<dbReference type="GeneID" id="93259289"/>
<dbReference type="AlphaFoldDB" id="A0AAN0WB06"/>
<dbReference type="EMBL" id="CP010525">
    <property type="protein sequence ID" value="AJO22320.1"/>
    <property type="molecule type" value="Genomic_DNA"/>
</dbReference>
<reference evidence="2" key="1">
    <citation type="submission" date="2015-01" db="EMBL/GenBank/DDBJ databases">
        <title>Comparative genome analysis of Bacillus coagulans HM-08, Clostridium butyricum HM-68, Bacillus subtilis HM-66 and Bacillus paralicheniformis BL-09.</title>
        <authorList>
            <person name="Zhang H."/>
        </authorList>
    </citation>
    <scope>NUCLEOTIDE SEQUENCE [LARGE SCALE GENOMIC DNA]</scope>
    <source>
        <strain evidence="2">HM-08</strain>
    </source>
</reference>
<protein>
    <submittedName>
        <fullName evidence="1">Uncharacterized protein</fullName>
    </submittedName>
</protein>
<organism evidence="1 2">
    <name type="scientific">Heyndrickxia coagulans</name>
    <name type="common">Weizmannia coagulans</name>
    <dbReference type="NCBI Taxonomy" id="1398"/>
    <lineage>
        <taxon>Bacteria</taxon>
        <taxon>Bacillati</taxon>
        <taxon>Bacillota</taxon>
        <taxon>Bacilli</taxon>
        <taxon>Bacillales</taxon>
        <taxon>Bacillaceae</taxon>
        <taxon>Heyndrickxia</taxon>
    </lineage>
</organism>
<dbReference type="RefSeq" id="WP_257737693.1">
    <property type="nucleotide sequence ID" value="NZ_CP010525.1"/>
</dbReference>
<name>A0AAN0WB06_HEYCO</name>
<sequence length="44" mass="5015">MRAGALLDQDKKVTLSTFIYCEKREIFSVKTAAPVTKMGRHFIL</sequence>
<evidence type="ECO:0000313" key="2">
    <source>
        <dbReference type="Proteomes" id="UP000032024"/>
    </source>
</evidence>
<keyword evidence="2" id="KW-1185">Reference proteome</keyword>
<accession>A0AAN0WB06</accession>
<evidence type="ECO:0000313" key="1">
    <source>
        <dbReference type="EMBL" id="AJO22320.1"/>
    </source>
</evidence>
<gene>
    <name evidence="1" type="ORF">SB48_HM08orf02406</name>
</gene>